<evidence type="ECO:0000256" key="4">
    <source>
        <dbReference type="ARBA" id="ARBA00023125"/>
    </source>
</evidence>
<dbReference type="EMBL" id="NHYE01005464">
    <property type="protein sequence ID" value="PPQ72298.1"/>
    <property type="molecule type" value="Genomic_DNA"/>
</dbReference>
<dbReference type="PANTHER" id="PTHR31313:SF81">
    <property type="entry name" value="TY1 ENHANCER ACTIVATOR"/>
    <property type="match status" value="1"/>
</dbReference>
<gene>
    <name evidence="9" type="ORF">CVT26_007129</name>
</gene>
<keyword evidence="10" id="KW-1185">Reference proteome</keyword>
<evidence type="ECO:0000256" key="6">
    <source>
        <dbReference type="ARBA" id="ARBA00023242"/>
    </source>
</evidence>
<feature type="domain" description="Xylanolytic transcriptional activator regulatory" evidence="8">
    <location>
        <begin position="166"/>
        <end position="420"/>
    </location>
</feature>
<keyword evidence="4" id="KW-0238">DNA-binding</keyword>
<dbReference type="Pfam" id="PF04082">
    <property type="entry name" value="Fungal_trans"/>
    <property type="match status" value="1"/>
</dbReference>
<proteinExistence type="predicted"/>
<keyword evidence="1" id="KW-0479">Metal-binding</keyword>
<dbReference type="STRING" id="231916.A0A409W1E5"/>
<dbReference type="Proteomes" id="UP000284706">
    <property type="component" value="Unassembled WGS sequence"/>
</dbReference>
<reference evidence="9 10" key="1">
    <citation type="journal article" date="2018" name="Evol. Lett.">
        <title>Horizontal gene cluster transfer increased hallucinogenic mushroom diversity.</title>
        <authorList>
            <person name="Reynolds H.T."/>
            <person name="Vijayakumar V."/>
            <person name="Gluck-Thaler E."/>
            <person name="Korotkin H.B."/>
            <person name="Matheny P.B."/>
            <person name="Slot J.C."/>
        </authorList>
    </citation>
    <scope>NUCLEOTIDE SEQUENCE [LARGE SCALE GENOMIC DNA]</scope>
    <source>
        <strain evidence="9 10">SRW20</strain>
    </source>
</reference>
<evidence type="ECO:0000313" key="10">
    <source>
        <dbReference type="Proteomes" id="UP000284706"/>
    </source>
</evidence>
<dbReference type="OrthoDB" id="2534600at2759"/>
<dbReference type="PANTHER" id="PTHR31313">
    <property type="entry name" value="TY1 ENHANCER ACTIVATOR"/>
    <property type="match status" value="1"/>
</dbReference>
<dbReference type="GO" id="GO:0003677">
    <property type="term" value="F:DNA binding"/>
    <property type="evidence" value="ECO:0007669"/>
    <property type="project" value="UniProtKB-KW"/>
</dbReference>
<evidence type="ECO:0000256" key="7">
    <source>
        <dbReference type="SAM" id="MobiDB-lite"/>
    </source>
</evidence>
<dbReference type="GO" id="GO:0008270">
    <property type="term" value="F:zinc ion binding"/>
    <property type="evidence" value="ECO:0007669"/>
    <property type="project" value="InterPro"/>
</dbReference>
<dbReference type="InterPro" id="IPR051615">
    <property type="entry name" value="Transcr_Regulatory_Elem"/>
</dbReference>
<feature type="region of interest" description="Disordered" evidence="7">
    <location>
        <begin position="33"/>
        <end position="70"/>
    </location>
</feature>
<evidence type="ECO:0000256" key="5">
    <source>
        <dbReference type="ARBA" id="ARBA00023163"/>
    </source>
</evidence>
<evidence type="ECO:0000256" key="1">
    <source>
        <dbReference type="ARBA" id="ARBA00022723"/>
    </source>
</evidence>
<keyword evidence="6" id="KW-0539">Nucleus</keyword>
<sequence length="640" mass="71412">MQNQMHELAKTLPPPRKQNTACDACRHYVQQATNEKKRNNAVSRRPRNLSSSGSKYVGPPSLTLSTEPPHVPSIPEIQPQSPQPIATPQHDVPLMVRYGFYPPLTLNTPTREVLRFVFAPPDQSTGSLPFTFPPHHVSSPYDAWGELASKLEDENFRSEFALDLVEVFFQIVHTRIPLLNPEQFRTRLQLQPSAMPTNAPPLHPALVATVLAWGTKFSEHPLLAADRRRPGGQSLLAKTLIDRARDLAEALKVHRIPSSDHVVISLLIEPLQNQNPDDPNGFHGFWLTSAMRHLLDLGINHKSVMANIQDPESRGTMIFAWWMTCICDAYASAYYRRKPVLDDDDYDIDFYTADPISADMTDGQVAPSPREQLEGYYRAAHSLARTARQMSRQLWRPATDSDGIPFDSLCTFANALTEWRDKYLNLVGVPSNFEGEWDFVSAVSSCSSDATYHVMWIILFNALDDFGVKELNTGIGMPHNHLEIDAVMRKVADEALHGALRISGLAGVLTSNGYLRLDPAVMHISCILAGTLLARLGRPEVTNCIAGLKQYSYAYEEAGDQANEMNRLFNRVRLGELELNHMANIAPRMQGGSSSSSPHSHHGHAMASNFSSTAGNFSKPTIYDFKHKMHPPDPIPFPCM</sequence>
<comment type="caution">
    <text evidence="9">The sequence shown here is derived from an EMBL/GenBank/DDBJ whole genome shotgun (WGS) entry which is preliminary data.</text>
</comment>
<evidence type="ECO:0000259" key="8">
    <source>
        <dbReference type="Pfam" id="PF04082"/>
    </source>
</evidence>
<feature type="region of interest" description="Disordered" evidence="7">
    <location>
        <begin position="1"/>
        <end position="20"/>
    </location>
</feature>
<evidence type="ECO:0000313" key="9">
    <source>
        <dbReference type="EMBL" id="PPQ72298.1"/>
    </source>
</evidence>
<organism evidence="9 10">
    <name type="scientific">Gymnopilus dilepis</name>
    <dbReference type="NCBI Taxonomy" id="231916"/>
    <lineage>
        <taxon>Eukaryota</taxon>
        <taxon>Fungi</taxon>
        <taxon>Dikarya</taxon>
        <taxon>Basidiomycota</taxon>
        <taxon>Agaricomycotina</taxon>
        <taxon>Agaricomycetes</taxon>
        <taxon>Agaricomycetidae</taxon>
        <taxon>Agaricales</taxon>
        <taxon>Agaricineae</taxon>
        <taxon>Hymenogastraceae</taxon>
        <taxon>Gymnopilus</taxon>
    </lineage>
</organism>
<dbReference type="CDD" id="cd12148">
    <property type="entry name" value="fungal_TF_MHR"/>
    <property type="match status" value="1"/>
</dbReference>
<name>A0A409W1E5_9AGAR</name>
<feature type="region of interest" description="Disordered" evidence="7">
    <location>
        <begin position="588"/>
        <end position="612"/>
    </location>
</feature>
<keyword evidence="3" id="KW-0805">Transcription regulation</keyword>
<keyword evidence="2" id="KW-0862">Zinc</keyword>
<protein>
    <recommendedName>
        <fullName evidence="8">Xylanolytic transcriptional activator regulatory domain-containing protein</fullName>
    </recommendedName>
</protein>
<dbReference type="AlphaFoldDB" id="A0A409W1E5"/>
<accession>A0A409W1E5</accession>
<dbReference type="InParanoid" id="A0A409W1E5"/>
<evidence type="ECO:0000256" key="3">
    <source>
        <dbReference type="ARBA" id="ARBA00023015"/>
    </source>
</evidence>
<dbReference type="GO" id="GO:0006351">
    <property type="term" value="P:DNA-templated transcription"/>
    <property type="evidence" value="ECO:0007669"/>
    <property type="project" value="InterPro"/>
</dbReference>
<keyword evidence="5" id="KW-0804">Transcription</keyword>
<dbReference type="InterPro" id="IPR007219">
    <property type="entry name" value="XnlR_reg_dom"/>
</dbReference>
<evidence type="ECO:0000256" key="2">
    <source>
        <dbReference type="ARBA" id="ARBA00022833"/>
    </source>
</evidence>